<gene>
    <name evidence="1" type="ORF">CMV_020827</name>
</gene>
<proteinExistence type="predicted"/>
<organism evidence="1 2">
    <name type="scientific">Castanea mollissima</name>
    <name type="common">Chinese chestnut</name>
    <dbReference type="NCBI Taxonomy" id="60419"/>
    <lineage>
        <taxon>Eukaryota</taxon>
        <taxon>Viridiplantae</taxon>
        <taxon>Streptophyta</taxon>
        <taxon>Embryophyta</taxon>
        <taxon>Tracheophyta</taxon>
        <taxon>Spermatophyta</taxon>
        <taxon>Magnoliopsida</taxon>
        <taxon>eudicotyledons</taxon>
        <taxon>Gunneridae</taxon>
        <taxon>Pentapetalae</taxon>
        <taxon>rosids</taxon>
        <taxon>fabids</taxon>
        <taxon>Fagales</taxon>
        <taxon>Fagaceae</taxon>
        <taxon>Castanea</taxon>
    </lineage>
</organism>
<dbReference type="EMBL" id="JRKL02003945">
    <property type="protein sequence ID" value="KAF3953755.1"/>
    <property type="molecule type" value="Genomic_DNA"/>
</dbReference>
<sequence length="262" mass="30273">MFGSIVPPETLQLGSGYQGLGLRESRGYGGVGTGKRERFDFEKRKPSRGRASASTHTYRRWWCLSSASQPLVAAELCSNEFVLKNIFCFNPNCNQVCYVMEHYEQNFKQWLQENYLSDQQGKNLNPKFLQILRDVLRGIDYIHHVKKRCHGKLIETNIVIMNGQAKITGMVNNISKTYLDDYSDHKHLATIVRRSFDTEQHDIPTELKLFLTYISKTEPSRLLNIENHPIFLSPLQRLSYRVIAQTFLYFGKSKKVLCIGTK</sequence>
<comment type="caution">
    <text evidence="1">The sequence shown here is derived from an EMBL/GenBank/DDBJ whole genome shotgun (WGS) entry which is preliminary data.</text>
</comment>
<dbReference type="InterPro" id="IPR011009">
    <property type="entry name" value="Kinase-like_dom_sf"/>
</dbReference>
<protein>
    <recommendedName>
        <fullName evidence="3">Protein kinase domain-containing protein</fullName>
    </recommendedName>
</protein>
<evidence type="ECO:0000313" key="2">
    <source>
        <dbReference type="Proteomes" id="UP000737018"/>
    </source>
</evidence>
<evidence type="ECO:0000313" key="1">
    <source>
        <dbReference type="EMBL" id="KAF3953755.1"/>
    </source>
</evidence>
<dbReference type="SUPFAM" id="SSF56112">
    <property type="entry name" value="Protein kinase-like (PK-like)"/>
    <property type="match status" value="1"/>
</dbReference>
<dbReference type="Proteomes" id="UP000737018">
    <property type="component" value="Unassembled WGS sequence"/>
</dbReference>
<dbReference type="AlphaFoldDB" id="A0A8J4VFG5"/>
<name>A0A8J4VFG5_9ROSI</name>
<reference evidence="1" key="1">
    <citation type="submission" date="2020-03" db="EMBL/GenBank/DDBJ databases">
        <title>Castanea mollissima Vanexum genome sequencing.</title>
        <authorList>
            <person name="Staton M."/>
        </authorList>
    </citation>
    <scope>NUCLEOTIDE SEQUENCE</scope>
    <source>
        <tissue evidence="1">Leaf</tissue>
    </source>
</reference>
<keyword evidence="2" id="KW-1185">Reference proteome</keyword>
<evidence type="ECO:0008006" key="3">
    <source>
        <dbReference type="Google" id="ProtNLM"/>
    </source>
</evidence>
<accession>A0A8J4VFG5</accession>
<dbReference type="Gene3D" id="1.10.510.10">
    <property type="entry name" value="Transferase(Phosphotransferase) domain 1"/>
    <property type="match status" value="1"/>
</dbReference>